<sequence length="80" mass="9339">MRFRFQIKLGLWQPKRCKTIRVFQLCDRRNRFGELVQVSGSPHDWFEGRGTHCTLIVFIDNAIGQLVQTKFVSTEITALV</sequence>
<gene>
    <name evidence="1" type="ORF">BECKLFY1418B_GA0070995_101139</name>
</gene>
<dbReference type="EMBL" id="CAADFF010000011">
    <property type="protein sequence ID" value="VFJ88676.1"/>
    <property type="molecule type" value="Genomic_DNA"/>
</dbReference>
<organism evidence="1">
    <name type="scientific">Candidatus Kentrum sp. LFY</name>
    <dbReference type="NCBI Taxonomy" id="2126342"/>
    <lineage>
        <taxon>Bacteria</taxon>
        <taxon>Pseudomonadati</taxon>
        <taxon>Pseudomonadota</taxon>
        <taxon>Gammaproteobacteria</taxon>
        <taxon>Candidatus Kentrum</taxon>
    </lineage>
</organism>
<evidence type="ECO:0000313" key="1">
    <source>
        <dbReference type="EMBL" id="VFJ88676.1"/>
    </source>
</evidence>
<protein>
    <submittedName>
        <fullName evidence="1">Uncharacterized protein</fullName>
    </submittedName>
</protein>
<reference evidence="1" key="1">
    <citation type="submission" date="2019-02" db="EMBL/GenBank/DDBJ databases">
        <authorList>
            <person name="Gruber-Vodicka R. H."/>
            <person name="Seah K. B. B."/>
        </authorList>
    </citation>
    <scope>NUCLEOTIDE SEQUENCE</scope>
    <source>
        <strain evidence="1">BECK_M7</strain>
    </source>
</reference>
<dbReference type="AlphaFoldDB" id="A0A450U9E8"/>
<accession>A0A450U9E8</accession>
<name>A0A450U9E8_9GAMM</name>
<proteinExistence type="predicted"/>